<organism evidence="1 2">
    <name type="scientific">Fusobacterium hominis</name>
    <dbReference type="NCBI Taxonomy" id="2764326"/>
    <lineage>
        <taxon>Bacteria</taxon>
        <taxon>Fusobacteriati</taxon>
        <taxon>Fusobacteriota</taxon>
        <taxon>Fusobacteriia</taxon>
        <taxon>Fusobacteriales</taxon>
        <taxon>Fusobacteriaceae</taxon>
        <taxon>Fusobacterium</taxon>
    </lineage>
</organism>
<accession>A0A7G9GYB3</accession>
<dbReference type="Pfam" id="PF19866">
    <property type="entry name" value="DUF6339"/>
    <property type="match status" value="1"/>
</dbReference>
<proteinExistence type="predicted"/>
<reference evidence="1 2" key="1">
    <citation type="submission" date="2020-08" db="EMBL/GenBank/DDBJ databases">
        <authorList>
            <person name="Liu C."/>
            <person name="Sun Q."/>
        </authorList>
    </citation>
    <scope>NUCLEOTIDE SEQUENCE [LARGE SCALE GENOMIC DNA]</scope>
    <source>
        <strain evidence="1 2">NSJ-57</strain>
    </source>
</reference>
<protein>
    <submittedName>
        <fullName evidence="1">Uncharacterized protein</fullName>
    </submittedName>
</protein>
<gene>
    <name evidence="1" type="ORF">H9Q81_02850</name>
</gene>
<name>A0A7G9GYB3_9FUSO</name>
<evidence type="ECO:0000313" key="1">
    <source>
        <dbReference type="EMBL" id="QNM15795.1"/>
    </source>
</evidence>
<sequence>MKLYFMKEDALTYFKSNVENNLKNYSMKDNKWIYSKYENPFEEFRIQVSNFDLDMSSDRPEATDYNNVKIMYNNLKNISDSQATDERFWTGLSHTIFWKFLNYRCKINNSEVTKEKILNNYFFKQGQKRSLILNPLSRLWWIGRLTYDENSENPYYALEYLKTDFSTKVLTLFSSNYTNNPKIARAVLVALAELEKEYGKLERKKFLAIVRYINMLGGVVILDFLSQNELIEKIKIYYIEKFL</sequence>
<dbReference type="InterPro" id="IPR045920">
    <property type="entry name" value="DUF6339"/>
</dbReference>
<dbReference type="KEGG" id="fho:H9Q81_02850"/>
<dbReference type="RefSeq" id="WP_187423090.1">
    <property type="nucleotide sequence ID" value="NZ_CP060637.1"/>
</dbReference>
<dbReference type="AlphaFoldDB" id="A0A7G9GYB3"/>
<keyword evidence="2" id="KW-1185">Reference proteome</keyword>
<evidence type="ECO:0000313" key="2">
    <source>
        <dbReference type="Proteomes" id="UP000515913"/>
    </source>
</evidence>
<dbReference type="Proteomes" id="UP000515913">
    <property type="component" value="Chromosome"/>
</dbReference>
<dbReference type="EMBL" id="CP060637">
    <property type="protein sequence ID" value="QNM15795.1"/>
    <property type="molecule type" value="Genomic_DNA"/>
</dbReference>